<dbReference type="Gene3D" id="6.20.210.20">
    <property type="entry name" value="THAP domain"/>
    <property type="match status" value="1"/>
</dbReference>
<name>A0ABD0VX67_UMBPY</name>
<dbReference type="InterPro" id="IPR027805">
    <property type="entry name" value="Transposase_HTH_dom"/>
</dbReference>
<dbReference type="Proteomes" id="UP001557470">
    <property type="component" value="Unassembled WGS sequence"/>
</dbReference>
<dbReference type="SUPFAM" id="SSF57716">
    <property type="entry name" value="Glucocorticoid receptor-like (DNA-binding domain)"/>
    <property type="match status" value="1"/>
</dbReference>
<feature type="domain" description="THAP-type" evidence="6">
    <location>
        <begin position="1"/>
        <end position="86"/>
    </location>
</feature>
<keyword evidence="3" id="KW-0862">Zinc</keyword>
<dbReference type="PANTHER" id="PTHR23080:SF133">
    <property type="entry name" value="SI:CH211-262I1.5-RELATED"/>
    <property type="match status" value="1"/>
</dbReference>
<gene>
    <name evidence="7" type="ORF">UPYG_G00342320</name>
</gene>
<evidence type="ECO:0000313" key="7">
    <source>
        <dbReference type="EMBL" id="KAL0962599.1"/>
    </source>
</evidence>
<dbReference type="SMART" id="SM00692">
    <property type="entry name" value="DM3"/>
    <property type="match status" value="1"/>
</dbReference>
<keyword evidence="4 5" id="KW-0238">DNA-binding</keyword>
<evidence type="ECO:0000256" key="5">
    <source>
        <dbReference type="PROSITE-ProRule" id="PRU00309"/>
    </source>
</evidence>
<sequence length="283" mass="32506">MAPHCCVPKCTSSKRNKSCRGQTFHRFPKDAVLRREWIHKIRRDPGRHFKITVDTKVCSDHFTEECFLKTLVGIRKLKRGVVPTLFAWTNVRTERRAIVRGTTSYAATAVGKEDVLQEDVNFSELSEETAPPHPDHDYAELPLPLEEQLEQAQKTISDQAAVIAQLQDKQFLLSRFQGDDKSIMFYTGFPDYNTLRAVFPAVRPTAENVVGWSQAQRLRQADEEILRQGFSIPKMALIDQFFLFLCRLRQGFPEQDLAVRFNVSQSTAQVDISAQKKLDRHKQ</sequence>
<evidence type="ECO:0000256" key="4">
    <source>
        <dbReference type="ARBA" id="ARBA00023125"/>
    </source>
</evidence>
<comment type="caution">
    <text evidence="7">The sequence shown here is derived from an EMBL/GenBank/DDBJ whole genome shotgun (WGS) entry which is preliminary data.</text>
</comment>
<keyword evidence="8" id="KW-1185">Reference proteome</keyword>
<keyword evidence="2 5" id="KW-0863">Zinc-finger</keyword>
<proteinExistence type="predicted"/>
<dbReference type="InterPro" id="IPR006612">
    <property type="entry name" value="THAP_Znf"/>
</dbReference>
<keyword evidence="1" id="KW-0479">Metal-binding</keyword>
<organism evidence="7 8">
    <name type="scientific">Umbra pygmaea</name>
    <name type="common">Eastern mudminnow</name>
    <dbReference type="NCBI Taxonomy" id="75934"/>
    <lineage>
        <taxon>Eukaryota</taxon>
        <taxon>Metazoa</taxon>
        <taxon>Chordata</taxon>
        <taxon>Craniata</taxon>
        <taxon>Vertebrata</taxon>
        <taxon>Euteleostomi</taxon>
        <taxon>Actinopterygii</taxon>
        <taxon>Neopterygii</taxon>
        <taxon>Teleostei</taxon>
        <taxon>Protacanthopterygii</taxon>
        <taxon>Esociformes</taxon>
        <taxon>Umbridae</taxon>
        <taxon>Umbra</taxon>
    </lineage>
</organism>
<evidence type="ECO:0000313" key="8">
    <source>
        <dbReference type="Proteomes" id="UP001557470"/>
    </source>
</evidence>
<dbReference type="AlphaFoldDB" id="A0ABD0VX67"/>
<dbReference type="PANTHER" id="PTHR23080">
    <property type="entry name" value="THAP DOMAIN PROTEIN"/>
    <property type="match status" value="1"/>
</dbReference>
<dbReference type="GO" id="GO:0008270">
    <property type="term" value="F:zinc ion binding"/>
    <property type="evidence" value="ECO:0007669"/>
    <property type="project" value="UniProtKB-KW"/>
</dbReference>
<dbReference type="SMART" id="SM00980">
    <property type="entry name" value="THAP"/>
    <property type="match status" value="1"/>
</dbReference>
<evidence type="ECO:0000256" key="3">
    <source>
        <dbReference type="ARBA" id="ARBA00022833"/>
    </source>
</evidence>
<dbReference type="Pfam" id="PF13613">
    <property type="entry name" value="HTH_Tnp_4"/>
    <property type="match status" value="1"/>
</dbReference>
<dbReference type="PROSITE" id="PS50950">
    <property type="entry name" value="ZF_THAP"/>
    <property type="match status" value="1"/>
</dbReference>
<accession>A0ABD0VX67</accession>
<dbReference type="EMBL" id="JAGEUA010000011">
    <property type="protein sequence ID" value="KAL0962599.1"/>
    <property type="molecule type" value="Genomic_DNA"/>
</dbReference>
<dbReference type="InterPro" id="IPR038441">
    <property type="entry name" value="THAP_Znf_sf"/>
</dbReference>
<protein>
    <recommendedName>
        <fullName evidence="6">THAP-type domain-containing protein</fullName>
    </recommendedName>
</protein>
<evidence type="ECO:0000256" key="2">
    <source>
        <dbReference type="ARBA" id="ARBA00022771"/>
    </source>
</evidence>
<dbReference type="Pfam" id="PF05485">
    <property type="entry name" value="THAP"/>
    <property type="match status" value="1"/>
</dbReference>
<dbReference type="GO" id="GO:0003677">
    <property type="term" value="F:DNA binding"/>
    <property type="evidence" value="ECO:0007669"/>
    <property type="project" value="UniProtKB-UniRule"/>
</dbReference>
<evidence type="ECO:0000256" key="1">
    <source>
        <dbReference type="ARBA" id="ARBA00022723"/>
    </source>
</evidence>
<evidence type="ECO:0000259" key="6">
    <source>
        <dbReference type="PROSITE" id="PS50950"/>
    </source>
</evidence>
<reference evidence="7 8" key="1">
    <citation type="submission" date="2024-06" db="EMBL/GenBank/DDBJ databases">
        <authorList>
            <person name="Pan Q."/>
            <person name="Wen M."/>
            <person name="Jouanno E."/>
            <person name="Zahm M."/>
            <person name="Klopp C."/>
            <person name="Cabau C."/>
            <person name="Louis A."/>
            <person name="Berthelot C."/>
            <person name="Parey E."/>
            <person name="Roest Crollius H."/>
            <person name="Montfort J."/>
            <person name="Robinson-Rechavi M."/>
            <person name="Bouchez O."/>
            <person name="Lampietro C."/>
            <person name="Lopez Roques C."/>
            <person name="Donnadieu C."/>
            <person name="Postlethwait J."/>
            <person name="Bobe J."/>
            <person name="Verreycken H."/>
            <person name="Guiguen Y."/>
        </authorList>
    </citation>
    <scope>NUCLEOTIDE SEQUENCE [LARGE SCALE GENOMIC DNA]</scope>
    <source>
        <strain evidence="7">Up_M1</strain>
        <tissue evidence="7">Testis</tissue>
    </source>
</reference>